<comment type="caution">
    <text evidence="15">The sequence shown here is derived from an EMBL/GenBank/DDBJ whole genome shotgun (WGS) entry which is preliminary data.</text>
</comment>
<dbReference type="Pfam" id="PF14833">
    <property type="entry name" value="NAD_binding_11"/>
    <property type="match status" value="1"/>
</dbReference>
<reference evidence="15" key="1">
    <citation type="submission" date="2021-12" db="EMBL/GenBank/DDBJ databases">
        <title>Prjna785345.</title>
        <authorList>
            <person name="Rujirawat T."/>
            <person name="Krajaejun T."/>
        </authorList>
    </citation>
    <scope>NUCLEOTIDE SEQUENCE</scope>
    <source>
        <strain evidence="15">Pi057C3</strain>
    </source>
</reference>
<dbReference type="AlphaFoldDB" id="A0AAD5LJ28"/>
<dbReference type="InterPro" id="IPR006115">
    <property type="entry name" value="6PGDH_NADP-bd"/>
</dbReference>
<accession>A0AAD5LJ28</accession>
<keyword evidence="6" id="KW-0809">Transit peptide</keyword>
<evidence type="ECO:0000256" key="2">
    <source>
        <dbReference type="ARBA" id="ARBA00005109"/>
    </source>
</evidence>
<dbReference type="SUPFAM" id="SSF51735">
    <property type="entry name" value="NAD(P)-binding Rossmann-fold domains"/>
    <property type="match status" value="1"/>
</dbReference>
<evidence type="ECO:0000259" key="14">
    <source>
        <dbReference type="Pfam" id="PF14833"/>
    </source>
</evidence>
<dbReference type="EMBL" id="JAKCXM010000170">
    <property type="protein sequence ID" value="KAJ0399832.1"/>
    <property type="molecule type" value="Genomic_DNA"/>
</dbReference>
<keyword evidence="9" id="KW-0496">Mitochondrion</keyword>
<dbReference type="GO" id="GO:0008442">
    <property type="term" value="F:3-hydroxyisobutyrate dehydrogenase activity"/>
    <property type="evidence" value="ECO:0007669"/>
    <property type="project" value="UniProtKB-EC"/>
</dbReference>
<dbReference type="NCBIfam" id="TIGR01692">
    <property type="entry name" value="HIBADH"/>
    <property type="match status" value="1"/>
</dbReference>
<comment type="similarity">
    <text evidence="3">Belongs to the HIBADH-related family. 3-hydroxyisobutyrate dehydrogenase subfamily.</text>
</comment>
<dbReference type="InterPro" id="IPR015815">
    <property type="entry name" value="HIBADH-related"/>
</dbReference>
<dbReference type="InterPro" id="IPR036291">
    <property type="entry name" value="NAD(P)-bd_dom_sf"/>
</dbReference>
<comment type="catalytic activity">
    <reaction evidence="10 12">
        <text>3-hydroxy-2-methylpropanoate + NAD(+) = 2-methyl-3-oxopropanoate + NADH + H(+)</text>
        <dbReference type="Rhea" id="RHEA:17681"/>
        <dbReference type="ChEBI" id="CHEBI:11805"/>
        <dbReference type="ChEBI" id="CHEBI:15378"/>
        <dbReference type="ChEBI" id="CHEBI:57540"/>
        <dbReference type="ChEBI" id="CHEBI:57700"/>
        <dbReference type="ChEBI" id="CHEBI:57945"/>
        <dbReference type="EC" id="1.1.1.31"/>
    </reaction>
</comment>
<dbReference type="EC" id="1.1.1.31" evidence="4 12"/>
<evidence type="ECO:0000313" key="16">
    <source>
        <dbReference type="Proteomes" id="UP001209570"/>
    </source>
</evidence>
<dbReference type="InterPro" id="IPR008927">
    <property type="entry name" value="6-PGluconate_DH-like_C_sf"/>
</dbReference>
<dbReference type="Gene3D" id="3.40.50.720">
    <property type="entry name" value="NAD(P)-binding Rossmann-like Domain"/>
    <property type="match status" value="1"/>
</dbReference>
<dbReference type="Pfam" id="PF03446">
    <property type="entry name" value="NAD_binding_2"/>
    <property type="match status" value="1"/>
</dbReference>
<keyword evidence="5 12" id="KW-0101">Branched-chain amino acid catabolism</keyword>
<keyword evidence="8 12" id="KW-0520">NAD</keyword>
<dbReference type="FunFam" id="1.10.1040.10:FF:000006">
    <property type="entry name" value="3-hydroxyisobutyrate dehydrogenase"/>
    <property type="match status" value="1"/>
</dbReference>
<feature type="active site" evidence="11">
    <location>
        <position position="179"/>
    </location>
</feature>
<dbReference type="GO" id="GO:0050661">
    <property type="term" value="F:NADP binding"/>
    <property type="evidence" value="ECO:0007669"/>
    <property type="project" value="InterPro"/>
</dbReference>
<evidence type="ECO:0000256" key="11">
    <source>
        <dbReference type="PIRSR" id="PIRSR000103-1"/>
    </source>
</evidence>
<sequence length="306" mass="32211">MRSLSSSTKDFVGVVGLGQMGGHMANNLHAKGKKLVICDVDPANVKALESKGAIVAKTPREVAERCDTVLTMLPNTAIVEGVYLGQDGFYDAIRPGQVFIDSSTIDPIFTKKLSEQVHEKRALIVDAPVSGGVGGAEKGTLTFMVGGTSAEFDAVKPTLELMGKNIVHCGVSSTGQVAKVCNNLALAIQMVSVAEAMNLGVKLGMDPKVLAGIMNTSTSNCWSSSVYNPYPGVMEGVPSSNGYKGGFASKLMKKDLGLGVDAAKQAEVSTPLTFAVHQLYNMIVNQGDGNKDFGYVLQFLKGKSDK</sequence>
<evidence type="ECO:0000256" key="3">
    <source>
        <dbReference type="ARBA" id="ARBA00006013"/>
    </source>
</evidence>
<comment type="subcellular location">
    <subcellularLocation>
        <location evidence="1">Mitochondrion</location>
    </subcellularLocation>
</comment>
<dbReference type="GO" id="GO:0051287">
    <property type="term" value="F:NAD binding"/>
    <property type="evidence" value="ECO:0007669"/>
    <property type="project" value="InterPro"/>
</dbReference>
<evidence type="ECO:0000256" key="9">
    <source>
        <dbReference type="ARBA" id="ARBA00023128"/>
    </source>
</evidence>
<name>A0AAD5LJ28_PYTIN</name>
<dbReference type="PIRSF" id="PIRSF000103">
    <property type="entry name" value="HIBADH"/>
    <property type="match status" value="1"/>
</dbReference>
<organism evidence="15 16">
    <name type="scientific">Pythium insidiosum</name>
    <name type="common">Pythiosis disease agent</name>
    <dbReference type="NCBI Taxonomy" id="114742"/>
    <lineage>
        <taxon>Eukaryota</taxon>
        <taxon>Sar</taxon>
        <taxon>Stramenopiles</taxon>
        <taxon>Oomycota</taxon>
        <taxon>Peronosporomycetes</taxon>
        <taxon>Pythiales</taxon>
        <taxon>Pythiaceae</taxon>
        <taxon>Pythium</taxon>
    </lineage>
</organism>
<dbReference type="PROSITE" id="PS00895">
    <property type="entry name" value="3_HYDROXYISOBUT_DH"/>
    <property type="match status" value="1"/>
</dbReference>
<evidence type="ECO:0000256" key="12">
    <source>
        <dbReference type="RuleBase" id="RU910714"/>
    </source>
</evidence>
<dbReference type="FunFam" id="3.40.50.720:FF:000119">
    <property type="entry name" value="3-hydroxyisobutyrate dehydrogenase"/>
    <property type="match status" value="1"/>
</dbReference>
<evidence type="ECO:0000256" key="1">
    <source>
        <dbReference type="ARBA" id="ARBA00004173"/>
    </source>
</evidence>
<feature type="domain" description="6-phosphogluconate dehydrogenase NADP-binding" evidence="13">
    <location>
        <begin position="12"/>
        <end position="170"/>
    </location>
</feature>
<comment type="pathway">
    <text evidence="2 12">Amino-acid degradation; L-valine degradation.</text>
</comment>
<dbReference type="SUPFAM" id="SSF48179">
    <property type="entry name" value="6-phosphogluconate dehydrogenase C-terminal domain-like"/>
    <property type="match status" value="1"/>
</dbReference>
<dbReference type="PANTHER" id="PTHR22981:SF7">
    <property type="entry name" value="3-HYDROXYISOBUTYRATE DEHYDROGENASE, MITOCHONDRIAL"/>
    <property type="match status" value="1"/>
</dbReference>
<evidence type="ECO:0000256" key="7">
    <source>
        <dbReference type="ARBA" id="ARBA00023002"/>
    </source>
</evidence>
<evidence type="ECO:0000259" key="13">
    <source>
        <dbReference type="Pfam" id="PF03446"/>
    </source>
</evidence>
<dbReference type="InterPro" id="IPR011548">
    <property type="entry name" value="HIBADH"/>
</dbReference>
<evidence type="ECO:0000256" key="6">
    <source>
        <dbReference type="ARBA" id="ARBA00022946"/>
    </source>
</evidence>
<dbReference type="InterPro" id="IPR029154">
    <property type="entry name" value="HIBADH-like_NADP-bd"/>
</dbReference>
<dbReference type="Gene3D" id="1.10.1040.10">
    <property type="entry name" value="N-(1-d-carboxylethyl)-l-norvaline Dehydrogenase, domain 2"/>
    <property type="match status" value="1"/>
</dbReference>
<gene>
    <name evidence="15" type="ORF">P43SY_008138</name>
</gene>
<evidence type="ECO:0000313" key="15">
    <source>
        <dbReference type="EMBL" id="KAJ0399832.1"/>
    </source>
</evidence>
<dbReference type="GO" id="GO:0006574">
    <property type="term" value="P:L-valine catabolic process"/>
    <property type="evidence" value="ECO:0007669"/>
    <property type="project" value="TreeGrafter"/>
</dbReference>
<dbReference type="GO" id="GO:0005739">
    <property type="term" value="C:mitochondrion"/>
    <property type="evidence" value="ECO:0007669"/>
    <property type="project" value="UniProtKB-SubCell"/>
</dbReference>
<keyword evidence="16" id="KW-1185">Reference proteome</keyword>
<evidence type="ECO:0000256" key="4">
    <source>
        <dbReference type="ARBA" id="ARBA00012991"/>
    </source>
</evidence>
<dbReference type="InterPro" id="IPR013328">
    <property type="entry name" value="6PGD_dom2"/>
</dbReference>
<dbReference type="PANTHER" id="PTHR22981">
    <property type="entry name" value="3-HYDROXYISOBUTYRATE DEHYDROGENASE-RELATED"/>
    <property type="match status" value="1"/>
</dbReference>
<protein>
    <recommendedName>
        <fullName evidence="4 12">3-hydroxyisobutyrate dehydrogenase</fullName>
        <shortName evidence="12">HIBADH</shortName>
        <ecNumber evidence="4 12">1.1.1.31</ecNumber>
    </recommendedName>
</protein>
<dbReference type="Proteomes" id="UP001209570">
    <property type="component" value="Unassembled WGS sequence"/>
</dbReference>
<feature type="domain" description="3-hydroxyisobutyrate dehydrogenase-like NAD-binding" evidence="14">
    <location>
        <begin position="174"/>
        <end position="299"/>
    </location>
</feature>
<evidence type="ECO:0000256" key="5">
    <source>
        <dbReference type="ARBA" id="ARBA00022456"/>
    </source>
</evidence>
<evidence type="ECO:0000256" key="8">
    <source>
        <dbReference type="ARBA" id="ARBA00023027"/>
    </source>
</evidence>
<keyword evidence="7 12" id="KW-0560">Oxidoreductase</keyword>
<dbReference type="InterPro" id="IPR002204">
    <property type="entry name" value="3-OH-isobutyrate_DH-rel_CS"/>
</dbReference>
<proteinExistence type="inferred from homology"/>
<evidence type="ECO:0000256" key="10">
    <source>
        <dbReference type="ARBA" id="ARBA00049197"/>
    </source>
</evidence>